<evidence type="ECO:0000256" key="2">
    <source>
        <dbReference type="ARBA" id="ARBA00022692"/>
    </source>
</evidence>
<dbReference type="GO" id="GO:0016020">
    <property type="term" value="C:membrane"/>
    <property type="evidence" value="ECO:0007669"/>
    <property type="project" value="UniProtKB-SubCell"/>
</dbReference>
<evidence type="ECO:0000256" key="3">
    <source>
        <dbReference type="ARBA" id="ARBA00022989"/>
    </source>
</evidence>
<evidence type="ECO:0000313" key="7">
    <source>
        <dbReference type="EMBL" id="CAI4213366.1"/>
    </source>
</evidence>
<dbReference type="AlphaFoldDB" id="A0A9P1GZT8"/>
<dbReference type="InterPro" id="IPR002293">
    <property type="entry name" value="AA/rel_permease1"/>
</dbReference>
<evidence type="ECO:0000256" key="1">
    <source>
        <dbReference type="ARBA" id="ARBA00004141"/>
    </source>
</evidence>
<evidence type="ECO:0000256" key="5">
    <source>
        <dbReference type="SAM" id="MobiDB-lite"/>
    </source>
</evidence>
<name>A0A9P1GZT8_9PEZI</name>
<keyword evidence="4 6" id="KW-0472">Membrane</keyword>
<comment type="subcellular location">
    <subcellularLocation>
        <location evidence="1">Membrane</location>
        <topology evidence="1">Multi-pass membrane protein</topology>
    </subcellularLocation>
</comment>
<feature type="transmembrane region" description="Helical" evidence="6">
    <location>
        <begin position="190"/>
        <end position="208"/>
    </location>
</feature>
<sequence>MSSAYYASGRSQHSQYQQQQPQYQQQQPQYQQQPPPQLPQLHGRLLAQYQEGIADPDEIVTDAPTEQFRLGYLDVTCLILNRIIGTGIFNSPSRVVKGTNNVGASLFFGPPASFTACPARTCTSSDLNYLQYVYRKPRYKKDTVLYFGCLYGISFICLGNMAGNCISFAVRALQAANPGTAPEDFSSRSVRGIAIAVATATCFIHTISRRGGIFINNVLALIKVGMLLLIITTAIAVAAGGFHARDGSEVPNYISYNTGRGSSFKSVSDLGSGEANGYAQAFLSIVFAFSGFDQPNYVLGEIKSPRKTFPGE</sequence>
<evidence type="ECO:0000256" key="6">
    <source>
        <dbReference type="SAM" id="Phobius"/>
    </source>
</evidence>
<dbReference type="SUPFAM" id="SSF81995">
    <property type="entry name" value="beta-sandwich domain of Sec23/24"/>
    <property type="match status" value="1"/>
</dbReference>
<dbReference type="EMBL" id="CALLCH030000008">
    <property type="protein sequence ID" value="CAI4213366.1"/>
    <property type="molecule type" value="Genomic_DNA"/>
</dbReference>
<comment type="caution">
    <text evidence="7">The sequence shown here is derived from an EMBL/GenBank/DDBJ whole genome shotgun (WGS) entry which is preliminary data.</text>
</comment>
<dbReference type="PANTHER" id="PTHR11785:SF382">
    <property type="entry name" value="LOW-AFFINITY METHIONINE PERMEASE"/>
    <property type="match status" value="1"/>
</dbReference>
<feature type="transmembrane region" description="Helical" evidence="6">
    <location>
        <begin position="220"/>
        <end position="242"/>
    </location>
</feature>
<dbReference type="OrthoDB" id="5982228at2759"/>
<feature type="compositionally biased region" description="Low complexity" evidence="5">
    <location>
        <begin position="15"/>
        <end position="32"/>
    </location>
</feature>
<proteinExistence type="predicted"/>
<dbReference type="PANTHER" id="PTHR11785">
    <property type="entry name" value="AMINO ACID TRANSPORTER"/>
    <property type="match status" value="1"/>
</dbReference>
<evidence type="ECO:0000313" key="8">
    <source>
        <dbReference type="Proteomes" id="UP000838763"/>
    </source>
</evidence>
<reference evidence="7" key="1">
    <citation type="submission" date="2022-11" db="EMBL/GenBank/DDBJ databases">
        <authorList>
            <person name="Scott C."/>
            <person name="Bruce N."/>
        </authorList>
    </citation>
    <scope>NUCLEOTIDE SEQUENCE</scope>
</reference>
<keyword evidence="3 6" id="KW-1133">Transmembrane helix</keyword>
<dbReference type="InterPro" id="IPR050598">
    <property type="entry name" value="AminoAcid_Transporter"/>
</dbReference>
<protein>
    <submittedName>
        <fullName evidence="7">Uncharacterized protein</fullName>
    </submittedName>
</protein>
<accession>A0A9P1GZT8</accession>
<organism evidence="7 8">
    <name type="scientific">Parascedosporium putredinis</name>
    <dbReference type="NCBI Taxonomy" id="1442378"/>
    <lineage>
        <taxon>Eukaryota</taxon>
        <taxon>Fungi</taxon>
        <taxon>Dikarya</taxon>
        <taxon>Ascomycota</taxon>
        <taxon>Pezizomycotina</taxon>
        <taxon>Sordariomycetes</taxon>
        <taxon>Hypocreomycetidae</taxon>
        <taxon>Microascales</taxon>
        <taxon>Microascaceae</taxon>
        <taxon>Parascedosporium</taxon>
    </lineage>
</organism>
<evidence type="ECO:0000256" key="4">
    <source>
        <dbReference type="ARBA" id="ARBA00023136"/>
    </source>
</evidence>
<feature type="transmembrane region" description="Helical" evidence="6">
    <location>
        <begin position="144"/>
        <end position="170"/>
    </location>
</feature>
<keyword evidence="8" id="KW-1185">Reference proteome</keyword>
<dbReference type="GO" id="GO:0015179">
    <property type="term" value="F:L-amino acid transmembrane transporter activity"/>
    <property type="evidence" value="ECO:0007669"/>
    <property type="project" value="TreeGrafter"/>
</dbReference>
<dbReference type="Gene3D" id="1.20.1740.10">
    <property type="entry name" value="Amino acid/polyamine transporter I"/>
    <property type="match status" value="1"/>
</dbReference>
<keyword evidence="2 6" id="KW-0812">Transmembrane</keyword>
<feature type="region of interest" description="Disordered" evidence="5">
    <location>
        <begin position="1"/>
        <end position="39"/>
    </location>
</feature>
<feature type="compositionally biased region" description="Polar residues" evidence="5">
    <location>
        <begin position="1"/>
        <end position="14"/>
    </location>
</feature>
<dbReference type="Pfam" id="PF13520">
    <property type="entry name" value="AA_permease_2"/>
    <property type="match status" value="1"/>
</dbReference>
<gene>
    <name evidence="7" type="ORF">PPNO1_LOCUS3112</name>
</gene>
<dbReference type="Proteomes" id="UP000838763">
    <property type="component" value="Unassembled WGS sequence"/>
</dbReference>